<feature type="domain" description="HTH tetR-type" evidence="3">
    <location>
        <begin position="4"/>
        <end position="64"/>
    </location>
</feature>
<dbReference type="InterPro" id="IPR041490">
    <property type="entry name" value="KstR2_TetR_C"/>
</dbReference>
<dbReference type="EMBL" id="FXTG01000007">
    <property type="protein sequence ID" value="SMO81863.1"/>
    <property type="molecule type" value="Genomic_DNA"/>
</dbReference>
<evidence type="ECO:0000259" key="3">
    <source>
        <dbReference type="PROSITE" id="PS50977"/>
    </source>
</evidence>
<feature type="DNA-binding region" description="H-T-H motif" evidence="2">
    <location>
        <begin position="27"/>
        <end position="46"/>
    </location>
</feature>
<dbReference type="InterPro" id="IPR001647">
    <property type="entry name" value="HTH_TetR"/>
</dbReference>
<dbReference type="PANTHER" id="PTHR30055">
    <property type="entry name" value="HTH-TYPE TRANSCRIPTIONAL REGULATOR RUTR"/>
    <property type="match status" value="1"/>
</dbReference>
<evidence type="ECO:0000313" key="4">
    <source>
        <dbReference type="EMBL" id="SMO81863.1"/>
    </source>
</evidence>
<proteinExistence type="predicted"/>
<dbReference type="Pfam" id="PF17932">
    <property type="entry name" value="TetR_C_24"/>
    <property type="match status" value="1"/>
</dbReference>
<dbReference type="InterPro" id="IPR036271">
    <property type="entry name" value="Tet_transcr_reg_TetR-rel_C_sf"/>
</dbReference>
<evidence type="ECO:0000256" key="1">
    <source>
        <dbReference type="ARBA" id="ARBA00023125"/>
    </source>
</evidence>
<name>A0ABY1N3M1_9ACTN</name>
<dbReference type="PRINTS" id="PR00455">
    <property type="entry name" value="HTHTETR"/>
</dbReference>
<keyword evidence="5" id="KW-1185">Reference proteome</keyword>
<dbReference type="Pfam" id="PF00440">
    <property type="entry name" value="TetR_N"/>
    <property type="match status" value="1"/>
</dbReference>
<dbReference type="SUPFAM" id="SSF46689">
    <property type="entry name" value="Homeodomain-like"/>
    <property type="match status" value="1"/>
</dbReference>
<organism evidence="4 5">
    <name type="scientific">Dietzia kunjamensis subsp. schimae</name>
    <dbReference type="NCBI Taxonomy" id="498198"/>
    <lineage>
        <taxon>Bacteria</taxon>
        <taxon>Bacillati</taxon>
        <taxon>Actinomycetota</taxon>
        <taxon>Actinomycetes</taxon>
        <taxon>Mycobacteriales</taxon>
        <taxon>Dietziaceae</taxon>
        <taxon>Dietzia</taxon>
    </lineage>
</organism>
<dbReference type="SUPFAM" id="SSF48498">
    <property type="entry name" value="Tetracyclin repressor-like, C-terminal domain"/>
    <property type="match status" value="1"/>
</dbReference>
<accession>A0ABY1N3M1</accession>
<dbReference type="PROSITE" id="PS50977">
    <property type="entry name" value="HTH_TETR_2"/>
    <property type="match status" value="1"/>
</dbReference>
<dbReference type="InterPro" id="IPR009057">
    <property type="entry name" value="Homeodomain-like_sf"/>
</dbReference>
<reference evidence="4 5" key="1">
    <citation type="submission" date="2017-05" db="EMBL/GenBank/DDBJ databases">
        <authorList>
            <person name="Varghese N."/>
            <person name="Submissions S."/>
        </authorList>
    </citation>
    <scope>NUCLEOTIDE SEQUENCE [LARGE SCALE GENOMIC DNA]</scope>
    <source>
        <strain evidence="4 5">DSM 45139</strain>
    </source>
</reference>
<evidence type="ECO:0000313" key="5">
    <source>
        <dbReference type="Proteomes" id="UP000315460"/>
    </source>
</evidence>
<dbReference type="Proteomes" id="UP000315460">
    <property type="component" value="Unassembled WGS sequence"/>
</dbReference>
<dbReference type="RefSeq" id="WP_154830560.1">
    <property type="nucleotide sequence ID" value="NZ_BAAAQH010000012.1"/>
</dbReference>
<dbReference type="InterPro" id="IPR050109">
    <property type="entry name" value="HTH-type_TetR-like_transc_reg"/>
</dbReference>
<comment type="caution">
    <text evidence="4">The sequence shown here is derived from an EMBL/GenBank/DDBJ whole genome shotgun (WGS) entry which is preliminary data.</text>
</comment>
<gene>
    <name evidence="4" type="ORF">SAMN06265174_10766</name>
</gene>
<evidence type="ECO:0000256" key="2">
    <source>
        <dbReference type="PROSITE-ProRule" id="PRU00335"/>
    </source>
</evidence>
<sequence>MTSGTVQHDLLAVARREFVEHGYGGASIRSIAQKTGVSLSAMYYHYASKQELLAAMLNAGMDSFEGRVTEEFEAKDSTPTGRLLGFVASLVRFRTLEQEQSQLVQTETRNLEPKHLAAYRERQRQSSEPLRQAVADGVASGEFCTRFPEDSYRSILGMCNAIAHWYEPDGDLAVEEIVHRYQELALGVVYHRDVTVPAPLKPG</sequence>
<protein>
    <submittedName>
        <fullName evidence="4">Transcriptional regulator, TetR family</fullName>
    </submittedName>
</protein>
<dbReference type="Gene3D" id="1.10.357.10">
    <property type="entry name" value="Tetracycline Repressor, domain 2"/>
    <property type="match status" value="1"/>
</dbReference>
<dbReference type="PANTHER" id="PTHR30055:SF237">
    <property type="entry name" value="TRANSCRIPTIONAL REPRESSOR MCE3R"/>
    <property type="match status" value="1"/>
</dbReference>
<keyword evidence="1 2" id="KW-0238">DNA-binding</keyword>